<dbReference type="AlphaFoldDB" id="K1QME1"/>
<dbReference type="InParanoid" id="K1QME1"/>
<evidence type="ECO:0000313" key="2">
    <source>
        <dbReference type="EMBL" id="EKC37992.1"/>
    </source>
</evidence>
<feature type="region of interest" description="Disordered" evidence="1">
    <location>
        <begin position="76"/>
        <end position="99"/>
    </location>
</feature>
<accession>K1QME1</accession>
<sequence>MAGYPDMPEELLLKALFQKYNKNARPATVLMPVVTVDHGMDLIRINSFEPQGYPNDTNFKLWYPWGLTGIPDTPLRTTGNPWDIPRNSKNTLIIQNHNS</sequence>
<organism evidence="2">
    <name type="scientific">Magallana gigas</name>
    <name type="common">Pacific oyster</name>
    <name type="synonym">Crassostrea gigas</name>
    <dbReference type="NCBI Taxonomy" id="29159"/>
    <lineage>
        <taxon>Eukaryota</taxon>
        <taxon>Metazoa</taxon>
        <taxon>Spiralia</taxon>
        <taxon>Lophotrochozoa</taxon>
        <taxon>Mollusca</taxon>
        <taxon>Bivalvia</taxon>
        <taxon>Autobranchia</taxon>
        <taxon>Pteriomorphia</taxon>
        <taxon>Ostreida</taxon>
        <taxon>Ostreoidea</taxon>
        <taxon>Ostreidae</taxon>
        <taxon>Magallana</taxon>
    </lineage>
</organism>
<evidence type="ECO:0000256" key="1">
    <source>
        <dbReference type="SAM" id="MobiDB-lite"/>
    </source>
</evidence>
<gene>
    <name evidence="2" type="ORF">CGI_10025574</name>
</gene>
<name>K1QME1_MAGGI</name>
<feature type="compositionally biased region" description="Polar residues" evidence="1">
    <location>
        <begin position="87"/>
        <end position="99"/>
    </location>
</feature>
<evidence type="ECO:0008006" key="3">
    <source>
        <dbReference type="Google" id="ProtNLM"/>
    </source>
</evidence>
<protein>
    <recommendedName>
        <fullName evidence="3">Neurotransmitter-gated ion-channel ligand-binding domain-containing protein</fullName>
    </recommendedName>
</protein>
<proteinExistence type="predicted"/>
<dbReference type="EMBL" id="JH817090">
    <property type="protein sequence ID" value="EKC37992.1"/>
    <property type="molecule type" value="Genomic_DNA"/>
</dbReference>
<dbReference type="HOGENOM" id="CLU_2322637_0_0_1"/>
<reference evidence="2" key="1">
    <citation type="journal article" date="2012" name="Nature">
        <title>The oyster genome reveals stress adaptation and complexity of shell formation.</title>
        <authorList>
            <person name="Zhang G."/>
            <person name="Fang X."/>
            <person name="Guo X."/>
            <person name="Li L."/>
            <person name="Luo R."/>
            <person name="Xu F."/>
            <person name="Yang P."/>
            <person name="Zhang L."/>
            <person name="Wang X."/>
            <person name="Qi H."/>
            <person name="Xiong Z."/>
            <person name="Que H."/>
            <person name="Xie Y."/>
            <person name="Holland P.W."/>
            <person name="Paps J."/>
            <person name="Zhu Y."/>
            <person name="Wu F."/>
            <person name="Chen Y."/>
            <person name="Wang J."/>
            <person name="Peng C."/>
            <person name="Meng J."/>
            <person name="Yang L."/>
            <person name="Liu J."/>
            <person name="Wen B."/>
            <person name="Zhang N."/>
            <person name="Huang Z."/>
            <person name="Zhu Q."/>
            <person name="Feng Y."/>
            <person name="Mount A."/>
            <person name="Hedgecock D."/>
            <person name="Xu Z."/>
            <person name="Liu Y."/>
            <person name="Domazet-Loso T."/>
            <person name="Du Y."/>
            <person name="Sun X."/>
            <person name="Zhang S."/>
            <person name="Liu B."/>
            <person name="Cheng P."/>
            <person name="Jiang X."/>
            <person name="Li J."/>
            <person name="Fan D."/>
            <person name="Wang W."/>
            <person name="Fu W."/>
            <person name="Wang T."/>
            <person name="Wang B."/>
            <person name="Zhang J."/>
            <person name="Peng Z."/>
            <person name="Li Y."/>
            <person name="Li N."/>
            <person name="Wang J."/>
            <person name="Chen M."/>
            <person name="He Y."/>
            <person name="Tan F."/>
            <person name="Song X."/>
            <person name="Zheng Q."/>
            <person name="Huang R."/>
            <person name="Yang H."/>
            <person name="Du X."/>
            <person name="Chen L."/>
            <person name="Yang M."/>
            <person name="Gaffney P.M."/>
            <person name="Wang S."/>
            <person name="Luo L."/>
            <person name="She Z."/>
            <person name="Ming Y."/>
            <person name="Huang W."/>
            <person name="Zhang S."/>
            <person name="Huang B."/>
            <person name="Zhang Y."/>
            <person name="Qu T."/>
            <person name="Ni P."/>
            <person name="Miao G."/>
            <person name="Wang J."/>
            <person name="Wang Q."/>
            <person name="Steinberg C.E."/>
            <person name="Wang H."/>
            <person name="Li N."/>
            <person name="Qian L."/>
            <person name="Zhang G."/>
            <person name="Li Y."/>
            <person name="Yang H."/>
            <person name="Liu X."/>
            <person name="Wang J."/>
            <person name="Yin Y."/>
            <person name="Wang J."/>
        </authorList>
    </citation>
    <scope>NUCLEOTIDE SEQUENCE [LARGE SCALE GENOMIC DNA]</scope>
    <source>
        <strain evidence="2">05x7-T-G4-1.051#20</strain>
    </source>
</reference>